<dbReference type="AlphaFoldDB" id="A0A9D4U8H8"/>
<evidence type="ECO:0000313" key="2">
    <source>
        <dbReference type="Proteomes" id="UP000886520"/>
    </source>
</evidence>
<accession>A0A9D4U8H8</accession>
<gene>
    <name evidence="1" type="ORF">GOP47_0021804</name>
</gene>
<comment type="caution">
    <text evidence="1">The sequence shown here is derived from an EMBL/GenBank/DDBJ whole genome shotgun (WGS) entry which is preliminary data.</text>
</comment>
<name>A0A9D4U8H8_ADICA</name>
<organism evidence="1 2">
    <name type="scientific">Adiantum capillus-veneris</name>
    <name type="common">Maidenhair fern</name>
    <dbReference type="NCBI Taxonomy" id="13818"/>
    <lineage>
        <taxon>Eukaryota</taxon>
        <taxon>Viridiplantae</taxon>
        <taxon>Streptophyta</taxon>
        <taxon>Embryophyta</taxon>
        <taxon>Tracheophyta</taxon>
        <taxon>Polypodiopsida</taxon>
        <taxon>Polypodiidae</taxon>
        <taxon>Polypodiales</taxon>
        <taxon>Pteridineae</taxon>
        <taxon>Pteridaceae</taxon>
        <taxon>Vittarioideae</taxon>
        <taxon>Adiantum</taxon>
    </lineage>
</organism>
<keyword evidence="2" id="KW-1185">Reference proteome</keyword>
<dbReference type="EMBL" id="JABFUD020000021">
    <property type="protein sequence ID" value="KAI5063257.1"/>
    <property type="molecule type" value="Genomic_DNA"/>
</dbReference>
<proteinExistence type="predicted"/>
<dbReference type="Proteomes" id="UP000886520">
    <property type="component" value="Chromosome 21"/>
</dbReference>
<reference evidence="1" key="1">
    <citation type="submission" date="2021-01" db="EMBL/GenBank/DDBJ databases">
        <title>Adiantum capillus-veneris genome.</title>
        <authorList>
            <person name="Fang Y."/>
            <person name="Liao Q."/>
        </authorList>
    </citation>
    <scope>NUCLEOTIDE SEQUENCE</scope>
    <source>
        <strain evidence="1">H3</strain>
        <tissue evidence="1">Leaf</tissue>
    </source>
</reference>
<evidence type="ECO:0000313" key="1">
    <source>
        <dbReference type="EMBL" id="KAI5063257.1"/>
    </source>
</evidence>
<sequence>MPLSSPLHFSHSAEAAVIECGGNFLSLLHCRSARCSILMSTAAHILIPASLERKHPQPHCAFVLKTSNDQA</sequence>
<protein>
    <submittedName>
        <fullName evidence="1">Uncharacterized protein</fullName>
    </submittedName>
</protein>